<reference evidence="1" key="1">
    <citation type="submission" date="2014-09" db="EMBL/GenBank/DDBJ databases">
        <authorList>
            <person name="Magalhaes I.L.F."/>
            <person name="Oliveira U."/>
            <person name="Santos F.R."/>
            <person name="Vidigal T.H.D.A."/>
            <person name="Brescovit A.D."/>
            <person name="Santos A.J."/>
        </authorList>
    </citation>
    <scope>NUCLEOTIDE SEQUENCE</scope>
    <source>
        <tissue evidence="1">Shoot tissue taken approximately 20 cm above the soil surface</tissue>
    </source>
</reference>
<dbReference type="EMBL" id="GBRH01164245">
    <property type="protein sequence ID" value="JAE33651.1"/>
    <property type="molecule type" value="Transcribed_RNA"/>
</dbReference>
<name>A0A0A9HFN3_ARUDO</name>
<proteinExistence type="predicted"/>
<protein>
    <submittedName>
        <fullName evidence="1">Uncharacterized protein</fullName>
    </submittedName>
</protein>
<accession>A0A0A9HFN3</accession>
<reference evidence="1" key="2">
    <citation type="journal article" date="2015" name="Data Brief">
        <title>Shoot transcriptome of the giant reed, Arundo donax.</title>
        <authorList>
            <person name="Barrero R.A."/>
            <person name="Guerrero F.D."/>
            <person name="Moolhuijzen P."/>
            <person name="Goolsby J.A."/>
            <person name="Tidwell J."/>
            <person name="Bellgard S.E."/>
            <person name="Bellgard M.I."/>
        </authorList>
    </citation>
    <scope>NUCLEOTIDE SEQUENCE</scope>
    <source>
        <tissue evidence="1">Shoot tissue taken approximately 20 cm above the soil surface</tissue>
    </source>
</reference>
<organism evidence="1">
    <name type="scientific">Arundo donax</name>
    <name type="common">Giant reed</name>
    <name type="synonym">Donax arundinaceus</name>
    <dbReference type="NCBI Taxonomy" id="35708"/>
    <lineage>
        <taxon>Eukaryota</taxon>
        <taxon>Viridiplantae</taxon>
        <taxon>Streptophyta</taxon>
        <taxon>Embryophyta</taxon>
        <taxon>Tracheophyta</taxon>
        <taxon>Spermatophyta</taxon>
        <taxon>Magnoliopsida</taxon>
        <taxon>Liliopsida</taxon>
        <taxon>Poales</taxon>
        <taxon>Poaceae</taxon>
        <taxon>PACMAD clade</taxon>
        <taxon>Arundinoideae</taxon>
        <taxon>Arundineae</taxon>
        <taxon>Arundo</taxon>
    </lineage>
</organism>
<evidence type="ECO:0000313" key="1">
    <source>
        <dbReference type="EMBL" id="JAE33651.1"/>
    </source>
</evidence>
<sequence length="13" mass="1417">MHACTSDNLKPSL</sequence>